<reference evidence="2 3" key="1">
    <citation type="submission" date="2019-03" db="EMBL/GenBank/DDBJ databases">
        <title>Sequencing the genomes of 1000 actinobacteria strains.</title>
        <authorList>
            <person name="Klenk H.-P."/>
        </authorList>
    </citation>
    <scope>NUCLEOTIDE SEQUENCE [LARGE SCALE GENOMIC DNA]</scope>
    <source>
        <strain evidence="2 3">DSM 44969</strain>
    </source>
</reference>
<evidence type="ECO:0000313" key="3">
    <source>
        <dbReference type="Proteomes" id="UP000295560"/>
    </source>
</evidence>
<feature type="compositionally biased region" description="Basic and acidic residues" evidence="1">
    <location>
        <begin position="1"/>
        <end position="15"/>
    </location>
</feature>
<feature type="compositionally biased region" description="Pro residues" evidence="1">
    <location>
        <begin position="148"/>
        <end position="158"/>
    </location>
</feature>
<dbReference type="AlphaFoldDB" id="A0A4R1HYR4"/>
<comment type="caution">
    <text evidence="2">The sequence shown here is derived from an EMBL/GenBank/DDBJ whole genome shotgun (WGS) entry which is preliminary data.</text>
</comment>
<feature type="compositionally biased region" description="Basic and acidic residues" evidence="1">
    <location>
        <begin position="23"/>
        <end position="38"/>
    </location>
</feature>
<organism evidence="2 3">
    <name type="scientific">Pseudonocardia endophytica</name>
    <dbReference type="NCBI Taxonomy" id="401976"/>
    <lineage>
        <taxon>Bacteria</taxon>
        <taxon>Bacillati</taxon>
        <taxon>Actinomycetota</taxon>
        <taxon>Actinomycetes</taxon>
        <taxon>Pseudonocardiales</taxon>
        <taxon>Pseudonocardiaceae</taxon>
        <taxon>Pseudonocardia</taxon>
    </lineage>
</organism>
<name>A0A4R1HYR4_PSEEN</name>
<accession>A0A4R1HYR4</accession>
<protein>
    <submittedName>
        <fullName evidence="2">Antitoxin protein of toxin-antitoxin system</fullName>
    </submittedName>
</protein>
<dbReference type="EMBL" id="SMFZ01000001">
    <property type="protein sequence ID" value="TCK26691.1"/>
    <property type="molecule type" value="Genomic_DNA"/>
</dbReference>
<keyword evidence="3" id="KW-1185">Reference proteome</keyword>
<dbReference type="Pfam" id="PF14013">
    <property type="entry name" value="MT0933_antitox"/>
    <property type="match status" value="1"/>
</dbReference>
<dbReference type="Proteomes" id="UP000295560">
    <property type="component" value="Unassembled WGS sequence"/>
</dbReference>
<feature type="region of interest" description="Disordered" evidence="1">
    <location>
        <begin position="1"/>
        <end position="158"/>
    </location>
</feature>
<sequence length="158" mass="15568">MGFLDKAKEAAENALEKAGPALEKAKEKAGPAFEKAREQAGPALDKVAEQVDKATGGKYSDQIDGVKGKAQDALGTNPPPAPGAGTHGSGVSAVPPSPPGGDALSPQDHRPADTTPSNDGPSAVPPPPPGGDKPSNQDPKPGTASGPDQPPAVPPPSA</sequence>
<gene>
    <name evidence="2" type="ORF">EV378_2533</name>
</gene>
<proteinExistence type="predicted"/>
<dbReference type="RefSeq" id="WP_165922259.1">
    <property type="nucleotide sequence ID" value="NZ_SMFZ01000001.1"/>
</dbReference>
<evidence type="ECO:0000256" key="1">
    <source>
        <dbReference type="SAM" id="MobiDB-lite"/>
    </source>
</evidence>
<evidence type="ECO:0000313" key="2">
    <source>
        <dbReference type="EMBL" id="TCK26691.1"/>
    </source>
</evidence>
<dbReference type="InterPro" id="IPR028037">
    <property type="entry name" value="Antitoxin_Rv0909/MT0933"/>
</dbReference>